<protein>
    <submittedName>
        <fullName evidence="1">Uncharacterized protein</fullName>
    </submittedName>
</protein>
<dbReference type="HOGENOM" id="CLU_1653064_0_0_1"/>
<evidence type="ECO:0000313" key="2">
    <source>
        <dbReference type="Proteomes" id="UP000022910"/>
    </source>
</evidence>
<dbReference type="OrthoDB" id="428577at2759"/>
<evidence type="ECO:0000313" key="1">
    <source>
        <dbReference type="EMBL" id="EXX57165.1"/>
    </source>
</evidence>
<dbReference type="AlphaFoldDB" id="A0A015ISG4"/>
<name>A0A015ISG4_RHIIW</name>
<dbReference type="STRING" id="1432141.A0A015ISG4"/>
<accession>A0A015ISG4</accession>
<sequence length="173" mass="20090">MHRNFHSLVGKPTMSNTSLPSFQDLTKPTVKIPWRKKGEGGKTCSYRKVARGLNLEGYCKNKSCEAYNKHRVIINWGYKEFVYMLNEHECFCPLCGKYVTPITCGFTDTYWKYKGVKKVKGEPPEKVFCGWQFSADDGYTTFLDEEMVLWEGLTIEVLKENPIISLLQKEKFF</sequence>
<organism evidence="1 2">
    <name type="scientific">Rhizophagus irregularis (strain DAOM 197198w)</name>
    <name type="common">Glomus intraradices</name>
    <dbReference type="NCBI Taxonomy" id="1432141"/>
    <lineage>
        <taxon>Eukaryota</taxon>
        <taxon>Fungi</taxon>
        <taxon>Fungi incertae sedis</taxon>
        <taxon>Mucoromycota</taxon>
        <taxon>Glomeromycotina</taxon>
        <taxon>Glomeromycetes</taxon>
        <taxon>Glomerales</taxon>
        <taxon>Glomeraceae</taxon>
        <taxon>Rhizophagus</taxon>
    </lineage>
</organism>
<comment type="caution">
    <text evidence="1">The sequence shown here is derived from an EMBL/GenBank/DDBJ whole genome shotgun (WGS) entry which is preliminary data.</text>
</comment>
<dbReference type="Proteomes" id="UP000022910">
    <property type="component" value="Unassembled WGS sequence"/>
</dbReference>
<reference evidence="1 2" key="1">
    <citation type="submission" date="2014-02" db="EMBL/GenBank/DDBJ databases">
        <title>Single nucleus genome sequencing reveals high similarity among nuclei of an endomycorrhizal fungus.</title>
        <authorList>
            <person name="Lin K."/>
            <person name="Geurts R."/>
            <person name="Zhang Z."/>
            <person name="Limpens E."/>
            <person name="Saunders D.G."/>
            <person name="Mu D."/>
            <person name="Pang E."/>
            <person name="Cao H."/>
            <person name="Cha H."/>
            <person name="Lin T."/>
            <person name="Zhou Q."/>
            <person name="Shang Y."/>
            <person name="Li Y."/>
            <person name="Ivanov S."/>
            <person name="Sharma T."/>
            <person name="Velzen R.V."/>
            <person name="Ruijter N.D."/>
            <person name="Aanen D.K."/>
            <person name="Win J."/>
            <person name="Kamoun S."/>
            <person name="Bisseling T."/>
            <person name="Huang S."/>
        </authorList>
    </citation>
    <scope>NUCLEOTIDE SEQUENCE [LARGE SCALE GENOMIC DNA]</scope>
    <source>
        <strain evidence="2">DAOM197198w</strain>
    </source>
</reference>
<dbReference type="EMBL" id="JEMT01027433">
    <property type="protein sequence ID" value="EXX57165.1"/>
    <property type="molecule type" value="Genomic_DNA"/>
</dbReference>
<proteinExistence type="predicted"/>
<gene>
    <name evidence="1" type="ORF">RirG_209740</name>
</gene>
<keyword evidence="2" id="KW-1185">Reference proteome</keyword>